<feature type="region of interest" description="Disordered" evidence="1">
    <location>
        <begin position="24"/>
        <end position="74"/>
    </location>
</feature>
<organism evidence="3 4">
    <name type="scientific">Brassica napus</name>
    <name type="common">Rape</name>
    <dbReference type="NCBI Taxonomy" id="3708"/>
    <lineage>
        <taxon>Eukaryota</taxon>
        <taxon>Viridiplantae</taxon>
        <taxon>Streptophyta</taxon>
        <taxon>Embryophyta</taxon>
        <taxon>Tracheophyta</taxon>
        <taxon>Spermatophyta</taxon>
        <taxon>Magnoliopsida</taxon>
        <taxon>eudicotyledons</taxon>
        <taxon>Gunneridae</taxon>
        <taxon>Pentapetalae</taxon>
        <taxon>rosids</taxon>
        <taxon>malvids</taxon>
        <taxon>Brassicales</taxon>
        <taxon>Brassicaceae</taxon>
        <taxon>Brassiceae</taxon>
        <taxon>Brassica</taxon>
    </lineage>
</organism>
<accession>A0ABQ8EGW4</accession>
<evidence type="ECO:0000313" key="4">
    <source>
        <dbReference type="Proteomes" id="UP000824890"/>
    </source>
</evidence>
<dbReference type="Pfam" id="PF04801">
    <property type="entry name" value="RPC5"/>
    <property type="match status" value="1"/>
</dbReference>
<sequence>GLVEILFLDFALLLARTKEMDFEDEDKPKYVSKTRRFAPGRARKSKPEPTPVHSSETDAPSESVSKKKTLMEEEEEEDVVVREIDVFYNPSIGANTELYVLQYPLRPSWRAYEMDERCQEVRVNPSTSEVELDLSMDVNSTNYDSKSASELHMTKQTLTTAWKPPPTLDYAVGVLSGDTLHLNPVHAVPQLRPSMKYLSSKRIQAEAPEESARASKKQVGNKGVSKDQKPVPEENWVSLKYHGLGSEFHSRYLTKMMASENSIINFNMSRNAYINSLCRGESSRNSRRFHFEIPFTSFLYVYNQSEASAFLSEGMMHTEVLAMLGNERAAEAFKKLQNAYEVMILSTCIQFFPSLISLAGPSRYCLILYKGKSYGSYVPAWDACRIFFATMSRALYALDLRETIKGLFLSIH</sequence>
<dbReference type="PANTHER" id="PTHR12069">
    <property type="entry name" value="DNA-DIRECTED RNA POLYMERASES III 80 KDA POLYPEPTIDE RNA POLYMERASE III SUBUNIT 5"/>
    <property type="match status" value="1"/>
</dbReference>
<feature type="non-terminal residue" evidence="3">
    <location>
        <position position="1"/>
    </location>
</feature>
<comment type="caution">
    <text evidence="3">The sequence shown here is derived from an EMBL/GenBank/DDBJ whole genome shotgun (WGS) entry which is preliminary data.</text>
</comment>
<reference evidence="3 4" key="1">
    <citation type="submission" date="2021-05" db="EMBL/GenBank/DDBJ databases">
        <title>Genome Assembly of Synthetic Allotetraploid Brassica napus Reveals Homoeologous Exchanges between Subgenomes.</title>
        <authorList>
            <person name="Davis J.T."/>
        </authorList>
    </citation>
    <scope>NUCLEOTIDE SEQUENCE [LARGE SCALE GENOMIC DNA]</scope>
    <source>
        <strain evidence="4">cv. Da-Ae</strain>
        <tissue evidence="3">Seedling</tissue>
    </source>
</reference>
<name>A0ABQ8EGW4_BRANA</name>
<keyword evidence="4" id="KW-1185">Reference proteome</keyword>
<feature type="signal peptide" evidence="2">
    <location>
        <begin position="1"/>
        <end position="17"/>
    </location>
</feature>
<feature type="region of interest" description="Disordered" evidence="1">
    <location>
        <begin position="202"/>
        <end position="231"/>
    </location>
</feature>
<evidence type="ECO:0000256" key="2">
    <source>
        <dbReference type="SAM" id="SignalP"/>
    </source>
</evidence>
<gene>
    <name evidence="3" type="ORF">HID58_007459</name>
</gene>
<dbReference type="Proteomes" id="UP000824890">
    <property type="component" value="Unassembled WGS sequence"/>
</dbReference>
<evidence type="ECO:0000256" key="1">
    <source>
        <dbReference type="SAM" id="MobiDB-lite"/>
    </source>
</evidence>
<dbReference type="EMBL" id="JAGKQM010000002">
    <property type="protein sequence ID" value="KAH0939998.1"/>
    <property type="molecule type" value="Genomic_DNA"/>
</dbReference>
<proteinExistence type="predicted"/>
<dbReference type="PANTHER" id="PTHR12069:SF0">
    <property type="entry name" value="DNA-DIRECTED RNA POLYMERASE III SUBUNIT RPC5"/>
    <property type="match status" value="1"/>
</dbReference>
<feature type="compositionally biased region" description="Basic residues" evidence="1">
    <location>
        <begin position="30"/>
        <end position="44"/>
    </location>
</feature>
<feature type="compositionally biased region" description="Polar residues" evidence="1">
    <location>
        <begin position="52"/>
        <end position="63"/>
    </location>
</feature>
<protein>
    <submittedName>
        <fullName evidence="3">Uncharacterized protein</fullName>
    </submittedName>
</protein>
<feature type="chain" id="PRO_5045199465" evidence="2">
    <location>
        <begin position="18"/>
        <end position="412"/>
    </location>
</feature>
<dbReference type="InterPro" id="IPR006886">
    <property type="entry name" value="RNA_pol_III_Rpc5"/>
</dbReference>
<keyword evidence="2" id="KW-0732">Signal</keyword>
<evidence type="ECO:0000313" key="3">
    <source>
        <dbReference type="EMBL" id="KAH0939998.1"/>
    </source>
</evidence>